<dbReference type="CDD" id="cd05471">
    <property type="entry name" value="pepsin_like"/>
    <property type="match status" value="1"/>
</dbReference>
<evidence type="ECO:0000256" key="3">
    <source>
        <dbReference type="PIRSR" id="PIRSR601461-1"/>
    </source>
</evidence>
<dbReference type="EMBL" id="JAPEVG010000184">
    <property type="protein sequence ID" value="KAJ8474583.1"/>
    <property type="molecule type" value="Genomic_DNA"/>
</dbReference>
<keyword evidence="2 4" id="KW-0064">Aspartyl protease</keyword>
<comment type="caution">
    <text evidence="7">The sequence shown here is derived from an EMBL/GenBank/DDBJ whole genome shotgun (WGS) entry which is preliminary data.</text>
</comment>
<feature type="chain" id="PRO_5041987362" description="Peptidase A1 domain-containing protein" evidence="5">
    <location>
        <begin position="27"/>
        <end position="425"/>
    </location>
</feature>
<evidence type="ECO:0000313" key="7">
    <source>
        <dbReference type="EMBL" id="KAJ8474583.1"/>
    </source>
</evidence>
<dbReference type="Gene3D" id="2.40.70.10">
    <property type="entry name" value="Acid Proteases"/>
    <property type="match status" value="2"/>
</dbReference>
<dbReference type="InterPro" id="IPR001461">
    <property type="entry name" value="Aspartic_peptidase_A1"/>
</dbReference>
<feature type="active site" evidence="3">
    <location>
        <position position="297"/>
    </location>
</feature>
<evidence type="ECO:0000256" key="1">
    <source>
        <dbReference type="ARBA" id="ARBA00007447"/>
    </source>
</evidence>
<keyword evidence="8" id="KW-1185">Reference proteome</keyword>
<feature type="active site" evidence="3">
    <location>
        <position position="113"/>
    </location>
</feature>
<dbReference type="InterPro" id="IPR021109">
    <property type="entry name" value="Peptidase_aspartic_dom_sf"/>
</dbReference>
<dbReference type="PANTHER" id="PTHR47966:SF51">
    <property type="entry name" value="BETA-SITE APP-CLEAVING ENZYME, ISOFORM A-RELATED"/>
    <property type="match status" value="1"/>
</dbReference>
<reference evidence="7" key="1">
    <citation type="submission" date="2022-11" db="EMBL/GenBank/DDBJ databases">
        <title>Genome Sequence of Cubamyces cubensis.</title>
        <authorList>
            <person name="Buettner E."/>
        </authorList>
    </citation>
    <scope>NUCLEOTIDE SEQUENCE</scope>
    <source>
        <strain evidence="7">MPL-01</strain>
    </source>
</reference>
<feature type="signal peptide" evidence="5">
    <location>
        <begin position="1"/>
        <end position="26"/>
    </location>
</feature>
<feature type="domain" description="Peptidase A1" evidence="6">
    <location>
        <begin position="95"/>
        <end position="415"/>
    </location>
</feature>
<dbReference type="InterPro" id="IPR001969">
    <property type="entry name" value="Aspartic_peptidase_AS"/>
</dbReference>
<dbReference type="InterPro" id="IPR034164">
    <property type="entry name" value="Pepsin-like_dom"/>
</dbReference>
<dbReference type="SUPFAM" id="SSF50630">
    <property type="entry name" value="Acid proteases"/>
    <property type="match status" value="1"/>
</dbReference>
<organism evidence="7 8">
    <name type="scientific">Trametes cubensis</name>
    <dbReference type="NCBI Taxonomy" id="1111947"/>
    <lineage>
        <taxon>Eukaryota</taxon>
        <taxon>Fungi</taxon>
        <taxon>Dikarya</taxon>
        <taxon>Basidiomycota</taxon>
        <taxon>Agaricomycotina</taxon>
        <taxon>Agaricomycetes</taxon>
        <taxon>Polyporales</taxon>
        <taxon>Polyporaceae</taxon>
        <taxon>Trametes</taxon>
    </lineage>
</organism>
<dbReference type="PROSITE" id="PS51767">
    <property type="entry name" value="PEPTIDASE_A1"/>
    <property type="match status" value="1"/>
</dbReference>
<evidence type="ECO:0000256" key="5">
    <source>
        <dbReference type="SAM" id="SignalP"/>
    </source>
</evidence>
<evidence type="ECO:0000256" key="2">
    <source>
        <dbReference type="ARBA" id="ARBA00022750"/>
    </source>
</evidence>
<evidence type="ECO:0000313" key="8">
    <source>
        <dbReference type="Proteomes" id="UP001215151"/>
    </source>
</evidence>
<accession>A0AAD7TR34</accession>
<proteinExistence type="inferred from homology"/>
<comment type="similarity">
    <text evidence="1 4">Belongs to the peptidase A1 family.</text>
</comment>
<gene>
    <name evidence="7" type="ORF">ONZ51_g7130</name>
</gene>
<dbReference type="PANTHER" id="PTHR47966">
    <property type="entry name" value="BETA-SITE APP-CLEAVING ENZYME, ISOFORM A-RELATED"/>
    <property type="match status" value="1"/>
</dbReference>
<dbReference type="AlphaFoldDB" id="A0AAD7TR34"/>
<dbReference type="PROSITE" id="PS00141">
    <property type="entry name" value="ASP_PROTEASE"/>
    <property type="match status" value="1"/>
</dbReference>
<keyword evidence="4" id="KW-0378">Hydrolase</keyword>
<sequence length="425" mass="44391">MLTELRFVSAALVALALSSLAGPCHALHVRRNASPVTLPFARRLNMTGSAKLLEIDQARMKALRNRTPAARGSHTGILALGAVADVSATSQAVAYVTTVTVGSPGRDYTLLIDTGSSNTWVGAQTLSNPFVPSSSTGITGNLMEVTYGSGFVLGLEYTDNVMVGSITIKEQSFGGAILSDGFTGVDGIIGIGPTNLTCGTLIPSSQCIPTVIDNAFSQGLIPEHLIGISFEPTTSPDNANGEFTFGGIDSSKFTGSLEFVPITSTSPSNMFVGIDQSITYGSPTGTTVLPMTAGITDTGTTLLLIASDAFATYQSLTGGVLDSTTGLLRITPEQFANLKSLFFHIGANTFEFTPNAQIWPRALNSALGGTDDAIYLIVSDIGTPSGSGLDFIDGMTFLERFYYVFDSANSRVGLANTPFTHATTN</sequence>
<dbReference type="PRINTS" id="PR00792">
    <property type="entry name" value="PEPSIN"/>
</dbReference>
<evidence type="ECO:0000259" key="6">
    <source>
        <dbReference type="PROSITE" id="PS51767"/>
    </source>
</evidence>
<name>A0AAD7TR34_9APHY</name>
<keyword evidence="4" id="KW-0645">Protease</keyword>
<dbReference type="Pfam" id="PF00026">
    <property type="entry name" value="Asp"/>
    <property type="match status" value="1"/>
</dbReference>
<dbReference type="InterPro" id="IPR033121">
    <property type="entry name" value="PEPTIDASE_A1"/>
</dbReference>
<evidence type="ECO:0000256" key="4">
    <source>
        <dbReference type="RuleBase" id="RU000454"/>
    </source>
</evidence>
<dbReference type="GO" id="GO:0004190">
    <property type="term" value="F:aspartic-type endopeptidase activity"/>
    <property type="evidence" value="ECO:0007669"/>
    <property type="project" value="UniProtKB-KW"/>
</dbReference>
<protein>
    <recommendedName>
        <fullName evidence="6">Peptidase A1 domain-containing protein</fullName>
    </recommendedName>
</protein>
<dbReference type="GO" id="GO:0006508">
    <property type="term" value="P:proteolysis"/>
    <property type="evidence" value="ECO:0007669"/>
    <property type="project" value="UniProtKB-KW"/>
</dbReference>
<keyword evidence="5" id="KW-0732">Signal</keyword>
<dbReference type="Proteomes" id="UP001215151">
    <property type="component" value="Unassembled WGS sequence"/>
</dbReference>